<organism evidence="1 2">
    <name type="scientific">Halocatena pleomorpha</name>
    <dbReference type="NCBI Taxonomy" id="1785090"/>
    <lineage>
        <taxon>Archaea</taxon>
        <taxon>Methanobacteriati</taxon>
        <taxon>Methanobacteriota</taxon>
        <taxon>Stenosarchaea group</taxon>
        <taxon>Halobacteria</taxon>
        <taxon>Halobacteriales</taxon>
        <taxon>Natronomonadaceae</taxon>
        <taxon>Halocatena</taxon>
    </lineage>
</organism>
<accession>A0A3P3RF34</accession>
<protein>
    <submittedName>
        <fullName evidence="1">Uncharacterized protein</fullName>
    </submittedName>
</protein>
<keyword evidence="2" id="KW-1185">Reference proteome</keyword>
<reference evidence="1 2" key="1">
    <citation type="submission" date="2018-11" db="EMBL/GenBank/DDBJ databases">
        <title>Taxonoimc description of Halomarina strain SPP-AMP-1.</title>
        <authorList>
            <person name="Pal Y."/>
            <person name="Srinivasana K."/>
            <person name="Verma A."/>
            <person name="Kumar P."/>
        </authorList>
    </citation>
    <scope>NUCLEOTIDE SEQUENCE [LARGE SCALE GENOMIC DNA]</scope>
    <source>
        <strain evidence="1 2">SPP-AMP-1</strain>
    </source>
</reference>
<gene>
    <name evidence="1" type="ORF">EIK79_05860</name>
</gene>
<evidence type="ECO:0000313" key="1">
    <source>
        <dbReference type="EMBL" id="RRJ32052.1"/>
    </source>
</evidence>
<dbReference type="Proteomes" id="UP000282322">
    <property type="component" value="Unassembled WGS sequence"/>
</dbReference>
<proteinExistence type="predicted"/>
<sequence>MWEEPTGRHCEECGQEKKPRKLEFVIEKKSPSAIDQVREFVSNTIGSSAADGSETGESETVHKEKIFYLCPDLSCDGREGDIRTMERWRMKTDPSREFSEEKLDGIVAESVEKDKMGDRVLRENAEEVYQDMVEQEEGDSTNANDE</sequence>
<comment type="caution">
    <text evidence="1">The sequence shown here is derived from an EMBL/GenBank/DDBJ whole genome shotgun (WGS) entry which is preliminary data.</text>
</comment>
<dbReference type="AlphaFoldDB" id="A0A3P3RF34"/>
<dbReference type="RefSeq" id="WP_124954192.1">
    <property type="nucleotide sequence ID" value="NZ_RRCH01000011.1"/>
</dbReference>
<dbReference type="EMBL" id="RRCH01000011">
    <property type="protein sequence ID" value="RRJ32052.1"/>
    <property type="molecule type" value="Genomic_DNA"/>
</dbReference>
<evidence type="ECO:0000313" key="2">
    <source>
        <dbReference type="Proteomes" id="UP000282322"/>
    </source>
</evidence>
<name>A0A3P3RF34_9EURY</name>